<sequence>MFSFIKIIVDDDEKILVSDVFMRKMRDLATDEVVLSCSPLKVGRVLRSLTGGVIDGPRSKYGLSTFYTTAGLKASWCGTIWEVPLRASTFQFHLCLIRPRFLGDIVKLKSRLSGQDLRDIFEELLRVKTKRHKLLIPVFSLKCEENLACMWMKKGKSYMSESEVLPPIDAIWNITKLSISVDGVGTHDFKLKPHPRLPPSYRSYMNFDSIHHSHTTYAASIDSSFIFIITQRGKIPLLAGCYAGHPSPCNLTFTFPAPERIRNKPPVKLTQKTRKKLSKKQKKALQLNRWRANST</sequence>
<evidence type="ECO:0000313" key="3">
    <source>
        <dbReference type="Proteomes" id="UP000053766"/>
    </source>
</evidence>
<reference evidence="3" key="2">
    <citation type="journal article" date="2016" name="Sci. Rep.">
        <title>Dictyocaulus viviparus genome, variome and transcriptome elucidate lungworm biology and support future intervention.</title>
        <authorList>
            <person name="McNulty S.N."/>
            <person name="Strube C."/>
            <person name="Rosa B.A."/>
            <person name="Martin J.C."/>
            <person name="Tyagi R."/>
            <person name="Choi Y.J."/>
            <person name="Wang Q."/>
            <person name="Hallsworth Pepin K."/>
            <person name="Zhang X."/>
            <person name="Ozersky P."/>
            <person name="Wilson R.K."/>
            <person name="Sternberg P.W."/>
            <person name="Gasser R.B."/>
            <person name="Mitreva M."/>
        </authorList>
    </citation>
    <scope>NUCLEOTIDE SEQUENCE [LARGE SCALE GENOMIC DNA]</scope>
    <source>
        <strain evidence="3">HannoverDv2000</strain>
    </source>
</reference>
<dbReference type="AlphaFoldDB" id="A0A0D8XNR8"/>
<dbReference type="STRING" id="29172.A0A0D8XNR8"/>
<dbReference type="OrthoDB" id="5874452at2759"/>
<feature type="region of interest" description="Disordered" evidence="1">
    <location>
        <begin position="268"/>
        <end position="295"/>
    </location>
</feature>
<name>A0A0D8XNR8_DICVI</name>
<evidence type="ECO:0000313" key="2">
    <source>
        <dbReference type="EMBL" id="KJH46273.1"/>
    </source>
</evidence>
<organism evidence="2 3">
    <name type="scientific">Dictyocaulus viviparus</name>
    <name type="common">Bovine lungworm</name>
    <dbReference type="NCBI Taxonomy" id="29172"/>
    <lineage>
        <taxon>Eukaryota</taxon>
        <taxon>Metazoa</taxon>
        <taxon>Ecdysozoa</taxon>
        <taxon>Nematoda</taxon>
        <taxon>Chromadorea</taxon>
        <taxon>Rhabditida</taxon>
        <taxon>Rhabditina</taxon>
        <taxon>Rhabditomorpha</taxon>
        <taxon>Strongyloidea</taxon>
        <taxon>Metastrongylidae</taxon>
        <taxon>Dictyocaulus</taxon>
    </lineage>
</organism>
<reference evidence="2 3" key="1">
    <citation type="submission" date="2013-11" db="EMBL/GenBank/DDBJ databases">
        <title>Draft genome of the bovine lungworm Dictyocaulus viviparus.</title>
        <authorList>
            <person name="Mitreva M."/>
        </authorList>
    </citation>
    <scope>NUCLEOTIDE SEQUENCE [LARGE SCALE GENOMIC DNA]</scope>
    <source>
        <strain evidence="2 3">HannoverDv2000</strain>
    </source>
</reference>
<proteinExistence type="predicted"/>
<keyword evidence="3" id="KW-1185">Reference proteome</keyword>
<feature type="compositionally biased region" description="Basic residues" evidence="1">
    <location>
        <begin position="271"/>
        <end position="283"/>
    </location>
</feature>
<evidence type="ECO:0000256" key="1">
    <source>
        <dbReference type="SAM" id="MobiDB-lite"/>
    </source>
</evidence>
<dbReference type="EMBL" id="KN716361">
    <property type="protein sequence ID" value="KJH46273.1"/>
    <property type="molecule type" value="Genomic_DNA"/>
</dbReference>
<dbReference type="Proteomes" id="UP000053766">
    <property type="component" value="Unassembled WGS sequence"/>
</dbReference>
<protein>
    <submittedName>
        <fullName evidence="2">Uncharacterized protein</fullName>
    </submittedName>
</protein>
<gene>
    <name evidence="2" type="ORF">DICVIV_07660</name>
</gene>
<accession>A0A0D8XNR8</accession>